<accession>A0A369CD33</accession>
<dbReference type="EMBL" id="QPJY01000002">
    <property type="protein sequence ID" value="RCX31910.1"/>
    <property type="molecule type" value="Genomic_DNA"/>
</dbReference>
<sequence length="127" mass="13488">MPAGLRASPESVEEDDMSQSQYETLPRRPVTDAGTWQPRRRVFLTPSLAIALLSLALVLAPELNGAPGWVHHVTPIWGLVGALLAGMLGRVRLRREVTLNHPGLAGIAGGLTALVLMVGVAEWPGGL</sequence>
<feature type="region of interest" description="Disordered" evidence="1">
    <location>
        <begin position="1"/>
        <end position="33"/>
    </location>
</feature>
<proteinExistence type="predicted"/>
<dbReference type="Proteomes" id="UP000252707">
    <property type="component" value="Unassembled WGS sequence"/>
</dbReference>
<evidence type="ECO:0000313" key="3">
    <source>
        <dbReference type="EMBL" id="RCX31910.1"/>
    </source>
</evidence>
<keyword evidence="2" id="KW-0812">Transmembrane</keyword>
<feature type="transmembrane region" description="Helical" evidence="2">
    <location>
        <begin position="42"/>
        <end position="60"/>
    </location>
</feature>
<comment type="caution">
    <text evidence="3">The sequence shown here is derived from an EMBL/GenBank/DDBJ whole genome shotgun (WGS) entry which is preliminary data.</text>
</comment>
<feature type="transmembrane region" description="Helical" evidence="2">
    <location>
        <begin position="103"/>
        <end position="121"/>
    </location>
</feature>
<name>A0A369CD33_9GAMM</name>
<keyword evidence="4" id="KW-1185">Reference proteome</keyword>
<keyword evidence="2" id="KW-0472">Membrane</keyword>
<evidence type="ECO:0000256" key="1">
    <source>
        <dbReference type="SAM" id="MobiDB-lite"/>
    </source>
</evidence>
<gene>
    <name evidence="3" type="ORF">DFQ59_102257</name>
</gene>
<evidence type="ECO:0000256" key="2">
    <source>
        <dbReference type="SAM" id="Phobius"/>
    </source>
</evidence>
<dbReference type="AlphaFoldDB" id="A0A369CD33"/>
<evidence type="ECO:0000313" key="4">
    <source>
        <dbReference type="Proteomes" id="UP000252707"/>
    </source>
</evidence>
<feature type="transmembrane region" description="Helical" evidence="2">
    <location>
        <begin position="72"/>
        <end position="91"/>
    </location>
</feature>
<keyword evidence="2" id="KW-1133">Transmembrane helix</keyword>
<reference evidence="3 4" key="1">
    <citation type="submission" date="2018-07" db="EMBL/GenBank/DDBJ databases">
        <title>Genomic Encyclopedia of Type Strains, Phase IV (KMG-IV): sequencing the most valuable type-strain genomes for metagenomic binning, comparative biology and taxonomic classification.</title>
        <authorList>
            <person name="Goeker M."/>
        </authorList>
    </citation>
    <scope>NUCLEOTIDE SEQUENCE [LARGE SCALE GENOMIC DNA]</scope>
    <source>
        <strain evidence="3 4">DSM 26407</strain>
    </source>
</reference>
<organism evidence="3 4">
    <name type="scientific">Thioalbus denitrificans</name>
    <dbReference type="NCBI Taxonomy" id="547122"/>
    <lineage>
        <taxon>Bacteria</taxon>
        <taxon>Pseudomonadati</taxon>
        <taxon>Pseudomonadota</taxon>
        <taxon>Gammaproteobacteria</taxon>
        <taxon>Chromatiales</taxon>
        <taxon>Ectothiorhodospiraceae</taxon>
        <taxon>Thioalbus</taxon>
    </lineage>
</organism>
<protein>
    <submittedName>
        <fullName evidence="3">Uncharacterized protein</fullName>
    </submittedName>
</protein>